<evidence type="ECO:0000313" key="1">
    <source>
        <dbReference type="EMBL" id="JAP94714.1"/>
    </source>
</evidence>
<dbReference type="PANTHER" id="PTHR45661">
    <property type="entry name" value="SURFACE ANTIGEN"/>
    <property type="match status" value="1"/>
</dbReference>
<dbReference type="Pfam" id="PF13306">
    <property type="entry name" value="LRR_5"/>
    <property type="match status" value="2"/>
</dbReference>
<dbReference type="AlphaFoldDB" id="A0A146KFR2"/>
<dbReference type="InterPro" id="IPR026906">
    <property type="entry name" value="LRR_5"/>
</dbReference>
<dbReference type="PANTHER" id="PTHR45661:SF3">
    <property type="entry name" value="IG-LIKE DOMAIN-CONTAINING PROTEIN"/>
    <property type="match status" value="1"/>
</dbReference>
<sequence length="406" mass="47127">FYGYQKLRWVYVPNLIKIQNKAFTDCFSLYQIAGENLQVIEKSGLSSCVSLSKISLQNVVELQSQSLRFCRSLQIFIANKLKSINQTVLSKSQSLFYVRCDLMQNVENAFEDKCRLGYIRLPSANEIKLDNQHSIKSDINNFQNCQLINEMPPVEELAYFRFNKLNKFQQEYLFNSHNLLKIPFSIRGLILKRVEIIAENAFKNQEQLLFALCPKVKSVESHAFEYCFSMRRFIARNLSIIKQYAFMQCMSLSEITVQNVIGCDSNSFDCCHSLIDLTFSKLETLPDNLFHYCKGLLQLNCPNLKQHNLKAISQCDKVQITSPIQNGEDKIAKMKKRNVHKTQSNDVVISAKKLRFQEVLVDEFKERKNTLTRLGRHFQLTRIVKYSEDELKKSRKASGCIKSLQK</sequence>
<dbReference type="InterPro" id="IPR053139">
    <property type="entry name" value="Surface_bspA-like"/>
</dbReference>
<reference evidence="1" key="1">
    <citation type="submission" date="2015-07" db="EMBL/GenBank/DDBJ databases">
        <title>Adaptation to a free-living lifestyle via gene acquisitions in the diplomonad Trepomonas sp. PC1.</title>
        <authorList>
            <person name="Xu F."/>
            <person name="Jerlstrom-Hultqvist J."/>
            <person name="Kolisko M."/>
            <person name="Simpson A.G.B."/>
            <person name="Roger A.J."/>
            <person name="Svard S.G."/>
            <person name="Andersson J.O."/>
        </authorList>
    </citation>
    <scope>NUCLEOTIDE SEQUENCE</scope>
    <source>
        <strain evidence="1">PC1</strain>
    </source>
</reference>
<organism evidence="1">
    <name type="scientific">Trepomonas sp. PC1</name>
    <dbReference type="NCBI Taxonomy" id="1076344"/>
    <lineage>
        <taxon>Eukaryota</taxon>
        <taxon>Metamonada</taxon>
        <taxon>Diplomonadida</taxon>
        <taxon>Hexamitidae</taxon>
        <taxon>Hexamitinae</taxon>
        <taxon>Trepomonas</taxon>
    </lineage>
</organism>
<gene>
    <name evidence="1" type="ORF">TPC1_12542</name>
</gene>
<dbReference type="InterPro" id="IPR032675">
    <property type="entry name" value="LRR_dom_sf"/>
</dbReference>
<dbReference type="EMBL" id="GDID01001892">
    <property type="protein sequence ID" value="JAP94714.1"/>
    <property type="molecule type" value="Transcribed_RNA"/>
</dbReference>
<name>A0A146KFR2_9EUKA</name>
<accession>A0A146KFR2</accession>
<dbReference type="SUPFAM" id="SSF52058">
    <property type="entry name" value="L domain-like"/>
    <property type="match status" value="1"/>
</dbReference>
<proteinExistence type="predicted"/>
<protein>
    <submittedName>
        <fullName evidence="1">Leucine rich repeats-containing protein</fullName>
    </submittedName>
</protein>
<dbReference type="Gene3D" id="3.80.10.10">
    <property type="entry name" value="Ribonuclease Inhibitor"/>
    <property type="match status" value="2"/>
</dbReference>
<feature type="non-terminal residue" evidence="1">
    <location>
        <position position="1"/>
    </location>
</feature>